<dbReference type="PANTHER" id="PTHR33991">
    <property type="entry name" value="DNA REPAIR PROTEIN RECO"/>
    <property type="match status" value="1"/>
</dbReference>
<sequence>MSNGTYQTEGIVLNSLDQGEADKLITVYTKEFGMMRLFARGTRRPSSKLNKFLNIFSYARFGFVSGKDSWHLIDAEDLEYFDEVFKNREKLFILGKALRFIERLHHGEGRDEDVFCLIKNTMDFLKAAPPELFPEFELIFYAKALALLGYLDPSSLGENLENLIGDNSFADKLLILDEEEKKTIDKAVREGIASSQL</sequence>
<evidence type="ECO:0000313" key="6">
    <source>
        <dbReference type="Proteomes" id="UP000178684"/>
    </source>
</evidence>
<dbReference type="PANTHER" id="PTHR33991:SF1">
    <property type="entry name" value="DNA REPAIR PROTEIN RECO"/>
    <property type="match status" value="1"/>
</dbReference>
<keyword evidence="3" id="KW-0234">DNA repair</keyword>
<dbReference type="AlphaFoldDB" id="A0A1F5X3W5"/>
<dbReference type="Proteomes" id="UP000178684">
    <property type="component" value="Unassembled WGS sequence"/>
</dbReference>
<reference evidence="5 6" key="1">
    <citation type="journal article" date="2016" name="Nat. Commun.">
        <title>Thousands of microbial genomes shed light on interconnected biogeochemical processes in an aquifer system.</title>
        <authorList>
            <person name="Anantharaman K."/>
            <person name="Brown C.T."/>
            <person name="Hug L.A."/>
            <person name="Sharon I."/>
            <person name="Castelle C.J."/>
            <person name="Probst A.J."/>
            <person name="Thomas B.C."/>
            <person name="Singh A."/>
            <person name="Wilkins M.J."/>
            <person name="Karaoz U."/>
            <person name="Brodie E.L."/>
            <person name="Williams K.H."/>
            <person name="Hubbard S.S."/>
            <person name="Banfield J.F."/>
        </authorList>
    </citation>
    <scope>NUCLEOTIDE SEQUENCE [LARGE SCALE GENOMIC DNA]</scope>
</reference>
<keyword evidence="1" id="KW-0227">DNA damage</keyword>
<comment type="caution">
    <text evidence="5">The sequence shown here is derived from an EMBL/GenBank/DDBJ whole genome shotgun (WGS) entry which is preliminary data.</text>
</comment>
<dbReference type="InterPro" id="IPR003717">
    <property type="entry name" value="RecO"/>
</dbReference>
<dbReference type="GO" id="GO:0043590">
    <property type="term" value="C:bacterial nucleoid"/>
    <property type="evidence" value="ECO:0007669"/>
    <property type="project" value="TreeGrafter"/>
</dbReference>
<dbReference type="InterPro" id="IPR022572">
    <property type="entry name" value="DNA_rep/recomb_RecO_N"/>
</dbReference>
<dbReference type="Gene3D" id="2.40.50.140">
    <property type="entry name" value="Nucleic acid-binding proteins"/>
    <property type="match status" value="1"/>
</dbReference>
<dbReference type="InterPro" id="IPR012340">
    <property type="entry name" value="NA-bd_OB-fold"/>
</dbReference>
<name>A0A1F5X3W5_9BACT</name>
<organism evidence="5 6">
    <name type="scientific">Candidatus Giovannonibacteria bacterium RIFCSPLOWO2_01_FULL_46_13</name>
    <dbReference type="NCBI Taxonomy" id="1798352"/>
    <lineage>
        <taxon>Bacteria</taxon>
        <taxon>Candidatus Giovannoniibacteriota</taxon>
    </lineage>
</organism>
<keyword evidence="2" id="KW-0233">DNA recombination</keyword>
<dbReference type="EMBL" id="MFIE01000017">
    <property type="protein sequence ID" value="OGF82566.1"/>
    <property type="molecule type" value="Genomic_DNA"/>
</dbReference>
<evidence type="ECO:0000259" key="4">
    <source>
        <dbReference type="Pfam" id="PF11967"/>
    </source>
</evidence>
<accession>A0A1F5X3W5</accession>
<evidence type="ECO:0000256" key="2">
    <source>
        <dbReference type="ARBA" id="ARBA00023172"/>
    </source>
</evidence>
<gene>
    <name evidence="5" type="ORF">A3B18_01205</name>
</gene>
<dbReference type="NCBIfam" id="TIGR00613">
    <property type="entry name" value="reco"/>
    <property type="match status" value="1"/>
</dbReference>
<evidence type="ECO:0000256" key="3">
    <source>
        <dbReference type="ARBA" id="ARBA00023204"/>
    </source>
</evidence>
<protein>
    <submittedName>
        <fullName evidence="5">DNA repair protein RecO</fullName>
    </submittedName>
</protein>
<dbReference type="Pfam" id="PF11967">
    <property type="entry name" value="RecO_N"/>
    <property type="match status" value="1"/>
</dbReference>
<evidence type="ECO:0000256" key="1">
    <source>
        <dbReference type="ARBA" id="ARBA00022763"/>
    </source>
</evidence>
<proteinExistence type="predicted"/>
<dbReference type="GO" id="GO:0006302">
    <property type="term" value="P:double-strand break repair"/>
    <property type="evidence" value="ECO:0007669"/>
    <property type="project" value="TreeGrafter"/>
</dbReference>
<dbReference type="GO" id="GO:0006310">
    <property type="term" value="P:DNA recombination"/>
    <property type="evidence" value="ECO:0007669"/>
    <property type="project" value="UniProtKB-KW"/>
</dbReference>
<dbReference type="SUPFAM" id="SSF50249">
    <property type="entry name" value="Nucleic acid-binding proteins"/>
    <property type="match status" value="1"/>
</dbReference>
<evidence type="ECO:0000313" key="5">
    <source>
        <dbReference type="EMBL" id="OGF82566.1"/>
    </source>
</evidence>
<feature type="domain" description="DNA replication/recombination mediator RecO N-terminal" evidence="4">
    <location>
        <begin position="2"/>
        <end position="68"/>
    </location>
</feature>